<evidence type="ECO:0000313" key="1">
    <source>
        <dbReference type="EMBL" id="MBC5727708.1"/>
    </source>
</evidence>
<comment type="caution">
    <text evidence="1">The sequence shown here is derived from an EMBL/GenBank/DDBJ whole genome shotgun (WGS) entry which is preliminary data.</text>
</comment>
<reference evidence="1 2" key="1">
    <citation type="submission" date="2020-08" db="EMBL/GenBank/DDBJ databases">
        <title>Genome public.</title>
        <authorList>
            <person name="Liu C."/>
            <person name="Sun Q."/>
        </authorList>
    </citation>
    <scope>NUCLEOTIDE SEQUENCE [LARGE SCALE GENOMIC DNA]</scope>
    <source>
        <strain evidence="1 2">NSJ-71</strain>
    </source>
</reference>
<gene>
    <name evidence="1" type="ORF">H8R91_04030</name>
</gene>
<evidence type="ECO:0000313" key="2">
    <source>
        <dbReference type="Proteomes" id="UP000636755"/>
    </source>
</evidence>
<accession>A0ABR7HJL1</accession>
<proteinExistence type="predicted"/>
<keyword evidence="2" id="KW-1185">Reference proteome</keyword>
<dbReference type="EMBL" id="JACOPS010000001">
    <property type="protein sequence ID" value="MBC5727708.1"/>
    <property type="molecule type" value="Genomic_DNA"/>
</dbReference>
<dbReference type="Proteomes" id="UP000636755">
    <property type="component" value="Unassembled WGS sequence"/>
</dbReference>
<name>A0ABR7HJL1_9FIRM</name>
<organism evidence="1 2">
    <name type="scientific">Ruminococcus intestinalis</name>
    <dbReference type="NCBI Taxonomy" id="2763066"/>
    <lineage>
        <taxon>Bacteria</taxon>
        <taxon>Bacillati</taxon>
        <taxon>Bacillota</taxon>
        <taxon>Clostridia</taxon>
        <taxon>Eubacteriales</taxon>
        <taxon>Oscillospiraceae</taxon>
        <taxon>Ruminococcus</taxon>
    </lineage>
</organism>
<protein>
    <submittedName>
        <fullName evidence="1">Uncharacterized protein</fullName>
    </submittedName>
</protein>
<sequence>MAIWYKYERDYSDETLIKVAGELEETVENAKEILLGGLLNENRVDLYRQYTDDDGEECTEEAHSDGTSDTYTLFMKNELYTRLWEAYEKPEYTERKMLSQRLGYCFECHSVFYIVHNDLDEYGEPKKKPIKKMMYTDIATDHEYSSANTAHNKCEKALEKLRKAINDLI</sequence>